<keyword evidence="2" id="KW-1185">Reference proteome</keyword>
<evidence type="ECO:0000313" key="2">
    <source>
        <dbReference type="Proteomes" id="UP000320762"/>
    </source>
</evidence>
<name>A0A550C482_9AGAR</name>
<gene>
    <name evidence="1" type="ORF">BD626DRAFT_633135</name>
</gene>
<proteinExistence type="predicted"/>
<organism evidence="1 2">
    <name type="scientific">Schizophyllum amplum</name>
    <dbReference type="NCBI Taxonomy" id="97359"/>
    <lineage>
        <taxon>Eukaryota</taxon>
        <taxon>Fungi</taxon>
        <taxon>Dikarya</taxon>
        <taxon>Basidiomycota</taxon>
        <taxon>Agaricomycotina</taxon>
        <taxon>Agaricomycetes</taxon>
        <taxon>Agaricomycetidae</taxon>
        <taxon>Agaricales</taxon>
        <taxon>Schizophyllaceae</taxon>
        <taxon>Schizophyllum</taxon>
    </lineage>
</organism>
<dbReference type="Proteomes" id="UP000320762">
    <property type="component" value="Unassembled WGS sequence"/>
</dbReference>
<sequence length="153" mass="16813">MTLSTVNNGDSVATPGEFGILEGPVVPRQCSRAVRLQSRSPFPGFGARLEQGWCTNSIPAIGENRRGGSHKNGSLPTVSYISVKFVLRWRMGYYSNLCASRPVSQKDERIYLQSGSGITIPCSGRTLLCPRRRPLARDRRTRCPSAQLFAPSN</sequence>
<dbReference type="AlphaFoldDB" id="A0A550C482"/>
<evidence type="ECO:0000313" key="1">
    <source>
        <dbReference type="EMBL" id="TRM59613.1"/>
    </source>
</evidence>
<accession>A0A550C482</accession>
<dbReference type="EMBL" id="VDMD01000027">
    <property type="protein sequence ID" value="TRM59613.1"/>
    <property type="molecule type" value="Genomic_DNA"/>
</dbReference>
<comment type="caution">
    <text evidence="1">The sequence shown here is derived from an EMBL/GenBank/DDBJ whole genome shotgun (WGS) entry which is preliminary data.</text>
</comment>
<reference evidence="1 2" key="1">
    <citation type="journal article" date="2019" name="New Phytol.">
        <title>Comparative genomics reveals unique wood-decay strategies and fruiting body development in the Schizophyllaceae.</title>
        <authorList>
            <person name="Almasi E."/>
            <person name="Sahu N."/>
            <person name="Krizsan K."/>
            <person name="Balint B."/>
            <person name="Kovacs G.M."/>
            <person name="Kiss B."/>
            <person name="Cseklye J."/>
            <person name="Drula E."/>
            <person name="Henrissat B."/>
            <person name="Nagy I."/>
            <person name="Chovatia M."/>
            <person name="Adam C."/>
            <person name="LaButti K."/>
            <person name="Lipzen A."/>
            <person name="Riley R."/>
            <person name="Grigoriev I.V."/>
            <person name="Nagy L.G."/>
        </authorList>
    </citation>
    <scope>NUCLEOTIDE SEQUENCE [LARGE SCALE GENOMIC DNA]</scope>
    <source>
        <strain evidence="1 2">NL-1724</strain>
    </source>
</reference>
<protein>
    <submittedName>
        <fullName evidence="1">Uncharacterized protein</fullName>
    </submittedName>
</protein>